<accession>A0A382UCV3</accession>
<evidence type="ECO:0000313" key="1">
    <source>
        <dbReference type="EMBL" id="SVD32096.1"/>
    </source>
</evidence>
<proteinExistence type="predicted"/>
<name>A0A382UCV3_9ZZZZ</name>
<gene>
    <name evidence="1" type="ORF">METZ01_LOCUS384950</name>
</gene>
<sequence length="40" mass="4739">MKIPIEKLRLPKSVIMFCLYMPTWKQTMAVDHTDSDDIKN</sequence>
<protein>
    <submittedName>
        <fullName evidence="1">Uncharacterized protein</fullName>
    </submittedName>
</protein>
<organism evidence="1">
    <name type="scientific">marine metagenome</name>
    <dbReference type="NCBI Taxonomy" id="408172"/>
    <lineage>
        <taxon>unclassified sequences</taxon>
        <taxon>metagenomes</taxon>
        <taxon>ecological metagenomes</taxon>
    </lineage>
</organism>
<dbReference type="AlphaFoldDB" id="A0A382UCV3"/>
<dbReference type="EMBL" id="UINC01143271">
    <property type="protein sequence ID" value="SVD32096.1"/>
    <property type="molecule type" value="Genomic_DNA"/>
</dbReference>
<reference evidence="1" key="1">
    <citation type="submission" date="2018-05" db="EMBL/GenBank/DDBJ databases">
        <authorList>
            <person name="Lanie J.A."/>
            <person name="Ng W.-L."/>
            <person name="Kazmierczak K.M."/>
            <person name="Andrzejewski T.M."/>
            <person name="Davidsen T.M."/>
            <person name="Wayne K.J."/>
            <person name="Tettelin H."/>
            <person name="Glass J.I."/>
            <person name="Rusch D."/>
            <person name="Podicherti R."/>
            <person name="Tsui H.-C.T."/>
            <person name="Winkler M.E."/>
        </authorList>
    </citation>
    <scope>NUCLEOTIDE SEQUENCE</scope>
</reference>